<gene>
    <name evidence="2" type="ORF">ERS007739_03750</name>
</gene>
<proteinExistence type="predicted"/>
<accession>A0A916PCU0</accession>
<dbReference type="AlphaFoldDB" id="A0A916PCU0"/>
<protein>
    <submittedName>
        <fullName evidence="2">Uncharacterized protein</fullName>
    </submittedName>
</protein>
<evidence type="ECO:0000313" key="3">
    <source>
        <dbReference type="Proteomes" id="UP000039021"/>
    </source>
</evidence>
<evidence type="ECO:0000313" key="2">
    <source>
        <dbReference type="EMBL" id="COZ43553.1"/>
    </source>
</evidence>
<dbReference type="EMBL" id="CSBK01002044">
    <property type="protein sequence ID" value="COZ43553.1"/>
    <property type="molecule type" value="Genomic_DNA"/>
</dbReference>
<comment type="caution">
    <text evidence="2">The sequence shown here is derived from an EMBL/GenBank/DDBJ whole genome shotgun (WGS) entry which is preliminary data.</text>
</comment>
<evidence type="ECO:0000256" key="1">
    <source>
        <dbReference type="SAM" id="MobiDB-lite"/>
    </source>
</evidence>
<name>A0A916PCU0_MYCTX</name>
<sequence>MLAAARISSRHSAMEHEAQKAGQEFQVGVGGDQHGFTAFEVKTP</sequence>
<reference evidence="3" key="1">
    <citation type="submission" date="2015-03" db="EMBL/GenBank/DDBJ databases">
        <authorList>
            <consortium name="Pathogen Informatics"/>
        </authorList>
    </citation>
    <scope>NUCLEOTIDE SEQUENCE [LARGE SCALE GENOMIC DNA]</scope>
    <source>
        <strain evidence="3">N09902308</strain>
    </source>
</reference>
<feature type="region of interest" description="Disordered" evidence="1">
    <location>
        <begin position="1"/>
        <end position="29"/>
    </location>
</feature>
<dbReference type="Proteomes" id="UP000039021">
    <property type="component" value="Unassembled WGS sequence"/>
</dbReference>
<organism evidence="2 3">
    <name type="scientific">Mycobacterium tuberculosis</name>
    <dbReference type="NCBI Taxonomy" id="1773"/>
    <lineage>
        <taxon>Bacteria</taxon>
        <taxon>Bacillati</taxon>
        <taxon>Actinomycetota</taxon>
        <taxon>Actinomycetes</taxon>
        <taxon>Mycobacteriales</taxon>
        <taxon>Mycobacteriaceae</taxon>
        <taxon>Mycobacterium</taxon>
        <taxon>Mycobacterium tuberculosis complex</taxon>
    </lineage>
</organism>